<evidence type="ECO:0000313" key="6">
    <source>
        <dbReference type="EMBL" id="MFA9478857.1"/>
    </source>
</evidence>
<sequence length="289" mass="31261">MRSSRVIYKWAQGLPCLGVAVHSTDASIYELVSLMGFDVIWMDLEHHAHSVQTAEGLMRAARLGVSDIMARPAKGEFMRLGRLLEAGANGIMYPRCDDEVEAREVVRWSKFAPLGERGLGGGGPDVPYGSMPIELYIQQANAQTFIAIQLESPAAVDRAEAIAAVDGVDLLFFGPGDYSVLTGVPGQVRHAKVDQAVARVAEAAADTGRRWGTVSFGVEHSQMLLELGAAMIVPANDMDMLGQCMRQLQSTYASLSFSFESRLCEHLADQPASKPPSRPEHQECVSGAK</sequence>
<keyword evidence="7" id="KW-1185">Reference proteome</keyword>
<organism evidence="6 7">
    <name type="scientific">Natronomicrosphaera hydrolytica</name>
    <dbReference type="NCBI Taxonomy" id="3242702"/>
    <lineage>
        <taxon>Bacteria</taxon>
        <taxon>Pseudomonadati</taxon>
        <taxon>Planctomycetota</taxon>
        <taxon>Phycisphaerae</taxon>
        <taxon>Phycisphaerales</taxon>
        <taxon>Phycisphaeraceae</taxon>
        <taxon>Natronomicrosphaera</taxon>
    </lineage>
</organism>
<dbReference type="GO" id="GO:0016829">
    <property type="term" value="F:lyase activity"/>
    <property type="evidence" value="ECO:0007669"/>
    <property type="project" value="UniProtKB-KW"/>
</dbReference>
<feature type="domain" description="HpcH/HpaI aldolase/citrate lyase" evidence="5">
    <location>
        <begin position="21"/>
        <end position="233"/>
    </location>
</feature>
<protein>
    <submittedName>
        <fullName evidence="6">HpcH/HpaI aldolase/citrate lyase family protein</fullName>
    </submittedName>
</protein>
<comment type="caution">
    <text evidence="6">The sequence shown here is derived from an EMBL/GenBank/DDBJ whole genome shotgun (WGS) entry which is preliminary data.</text>
</comment>
<proteinExistence type="inferred from homology"/>
<evidence type="ECO:0000259" key="5">
    <source>
        <dbReference type="Pfam" id="PF03328"/>
    </source>
</evidence>
<evidence type="ECO:0000256" key="3">
    <source>
        <dbReference type="ARBA" id="ARBA00023239"/>
    </source>
</evidence>
<keyword evidence="2" id="KW-0479">Metal-binding</keyword>
<dbReference type="InterPro" id="IPR050251">
    <property type="entry name" value="HpcH-HpaI_aldolase"/>
</dbReference>
<dbReference type="Pfam" id="PF03328">
    <property type="entry name" value="HpcH_HpaI"/>
    <property type="match status" value="1"/>
</dbReference>
<keyword evidence="3 6" id="KW-0456">Lyase</keyword>
<dbReference type="PANTHER" id="PTHR30502:SF0">
    <property type="entry name" value="PHOSPHOENOLPYRUVATE CARBOXYLASE FAMILY PROTEIN"/>
    <property type="match status" value="1"/>
</dbReference>
<comment type="similarity">
    <text evidence="1">Belongs to the HpcH/HpaI aldolase family.</text>
</comment>
<dbReference type="EMBL" id="JBGUBD010000006">
    <property type="protein sequence ID" value="MFA9478857.1"/>
    <property type="molecule type" value="Genomic_DNA"/>
</dbReference>
<dbReference type="InterPro" id="IPR015813">
    <property type="entry name" value="Pyrv/PenolPyrv_kinase-like_dom"/>
</dbReference>
<evidence type="ECO:0000313" key="7">
    <source>
        <dbReference type="Proteomes" id="UP001575105"/>
    </source>
</evidence>
<feature type="region of interest" description="Disordered" evidence="4">
    <location>
        <begin position="269"/>
        <end position="289"/>
    </location>
</feature>
<dbReference type="Proteomes" id="UP001575105">
    <property type="component" value="Unassembled WGS sequence"/>
</dbReference>
<gene>
    <name evidence="6" type="ORF">ACERK3_11185</name>
</gene>
<dbReference type="SUPFAM" id="SSF51621">
    <property type="entry name" value="Phosphoenolpyruvate/pyruvate domain"/>
    <property type="match status" value="1"/>
</dbReference>
<evidence type="ECO:0000256" key="1">
    <source>
        <dbReference type="ARBA" id="ARBA00005568"/>
    </source>
</evidence>
<dbReference type="InterPro" id="IPR040442">
    <property type="entry name" value="Pyrv_kinase-like_dom_sf"/>
</dbReference>
<dbReference type="RefSeq" id="WP_425345782.1">
    <property type="nucleotide sequence ID" value="NZ_JBGUBD010000006.1"/>
</dbReference>
<evidence type="ECO:0000256" key="2">
    <source>
        <dbReference type="ARBA" id="ARBA00022723"/>
    </source>
</evidence>
<dbReference type="Gene3D" id="3.20.20.60">
    <property type="entry name" value="Phosphoenolpyruvate-binding domains"/>
    <property type="match status" value="1"/>
</dbReference>
<name>A0ABV4U7P4_9BACT</name>
<reference evidence="6 7" key="1">
    <citation type="submission" date="2024-08" db="EMBL/GenBank/DDBJ databases">
        <title>Whole-genome sequencing of halo(alkali)philic microorganisms from hypersaline lakes.</title>
        <authorList>
            <person name="Sorokin D.Y."/>
            <person name="Merkel A.Y."/>
            <person name="Messina E."/>
            <person name="Yakimov M."/>
        </authorList>
    </citation>
    <scope>NUCLEOTIDE SEQUENCE [LARGE SCALE GENOMIC DNA]</scope>
    <source>
        <strain evidence="6 7">AB-hyl4</strain>
    </source>
</reference>
<dbReference type="PANTHER" id="PTHR30502">
    <property type="entry name" value="2-KETO-3-DEOXY-L-RHAMNONATE ALDOLASE"/>
    <property type="match status" value="1"/>
</dbReference>
<accession>A0ABV4U7P4</accession>
<dbReference type="InterPro" id="IPR005000">
    <property type="entry name" value="Aldolase/citrate-lyase_domain"/>
</dbReference>
<evidence type="ECO:0000256" key="4">
    <source>
        <dbReference type="SAM" id="MobiDB-lite"/>
    </source>
</evidence>